<dbReference type="InterPro" id="IPR016161">
    <property type="entry name" value="Ald_DH/histidinol_DH"/>
</dbReference>
<dbReference type="GO" id="GO:0016620">
    <property type="term" value="F:oxidoreductase activity, acting on the aldehyde or oxo group of donors, NAD or NADP as acceptor"/>
    <property type="evidence" value="ECO:0007669"/>
    <property type="project" value="InterPro"/>
</dbReference>
<dbReference type="InterPro" id="IPR016163">
    <property type="entry name" value="Ald_DH_C"/>
</dbReference>
<reference evidence="2 3" key="1">
    <citation type="submission" date="2019-09" db="EMBL/GenBank/DDBJ databases">
        <title>Draft genome sequences of 48 bacterial type strains from the CCUG.</title>
        <authorList>
            <person name="Tunovic T."/>
            <person name="Pineiro-Iglesias B."/>
            <person name="Unosson C."/>
            <person name="Inganas E."/>
            <person name="Ohlen M."/>
            <person name="Cardew S."/>
            <person name="Jensie-Markopoulos S."/>
            <person name="Salva-Serra F."/>
            <person name="Jaen-Luchoro D."/>
            <person name="Karlsson R."/>
            <person name="Svensson-Stadler L."/>
            <person name="Chun J."/>
            <person name="Moore E."/>
        </authorList>
    </citation>
    <scope>NUCLEOTIDE SEQUENCE [LARGE SCALE GENOMIC DNA]</scope>
    <source>
        <strain evidence="2 3">CCUG 53116</strain>
    </source>
</reference>
<dbReference type="SUPFAM" id="SSF53720">
    <property type="entry name" value="ALDH-like"/>
    <property type="match status" value="1"/>
</dbReference>
<proteinExistence type="predicted"/>
<gene>
    <name evidence="2" type="ORF">F7R15_00695</name>
</gene>
<sequence>MTLYAAFRNNRRAWVAGTRLWLRRARFKDALKRIKTSVRAVLVDNHHDSATSIGPLVSRAQVDRAQHFIRWRATTRTESIRSINGETNLLATLHPALRDFQPLSTLALGK</sequence>
<accession>A0A6H9S6M2</accession>
<dbReference type="EMBL" id="VZPS01000001">
    <property type="protein sequence ID" value="KAB0488793.1"/>
    <property type="molecule type" value="Genomic_DNA"/>
</dbReference>
<organism evidence="2 3">
    <name type="scientific">Pseudomonas reinekei</name>
    <dbReference type="NCBI Taxonomy" id="395598"/>
    <lineage>
        <taxon>Bacteria</taxon>
        <taxon>Pseudomonadati</taxon>
        <taxon>Pseudomonadota</taxon>
        <taxon>Gammaproteobacteria</taxon>
        <taxon>Pseudomonadales</taxon>
        <taxon>Pseudomonadaceae</taxon>
        <taxon>Pseudomonas</taxon>
    </lineage>
</organism>
<evidence type="ECO:0000313" key="3">
    <source>
        <dbReference type="Proteomes" id="UP000460142"/>
    </source>
</evidence>
<comment type="caution">
    <text evidence="2">The sequence shown here is derived from an EMBL/GenBank/DDBJ whole genome shotgun (WGS) entry which is preliminary data.</text>
</comment>
<dbReference type="Proteomes" id="UP000460142">
    <property type="component" value="Unassembled WGS sequence"/>
</dbReference>
<evidence type="ECO:0000313" key="2">
    <source>
        <dbReference type="EMBL" id="KAB0488793.1"/>
    </source>
</evidence>
<evidence type="ECO:0000259" key="1">
    <source>
        <dbReference type="Pfam" id="PF00171"/>
    </source>
</evidence>
<name>A0A6H9S6M2_PSERE</name>
<dbReference type="InterPro" id="IPR015590">
    <property type="entry name" value="Aldehyde_DH_dom"/>
</dbReference>
<dbReference type="OrthoDB" id="6936133at2"/>
<dbReference type="Pfam" id="PF00171">
    <property type="entry name" value="Aldedh"/>
    <property type="match status" value="1"/>
</dbReference>
<feature type="domain" description="Aldehyde dehydrogenase" evidence="1">
    <location>
        <begin position="3"/>
        <end position="70"/>
    </location>
</feature>
<dbReference type="AlphaFoldDB" id="A0A6H9S6M2"/>
<protein>
    <submittedName>
        <fullName evidence="2">Aldehyde dehydrogenase family protein</fullName>
    </submittedName>
</protein>
<dbReference type="Gene3D" id="3.40.309.10">
    <property type="entry name" value="Aldehyde Dehydrogenase, Chain A, domain 2"/>
    <property type="match status" value="1"/>
</dbReference>